<keyword evidence="3" id="KW-1185">Reference proteome</keyword>
<feature type="region of interest" description="Disordered" evidence="1">
    <location>
        <begin position="848"/>
        <end position="868"/>
    </location>
</feature>
<proteinExistence type="predicted"/>
<feature type="compositionally biased region" description="Basic and acidic residues" evidence="1">
    <location>
        <begin position="644"/>
        <end position="673"/>
    </location>
</feature>
<feature type="region of interest" description="Disordered" evidence="1">
    <location>
        <begin position="378"/>
        <end position="509"/>
    </location>
</feature>
<evidence type="ECO:0000313" key="3">
    <source>
        <dbReference type="Proteomes" id="UP001050691"/>
    </source>
</evidence>
<feature type="compositionally biased region" description="Polar residues" evidence="1">
    <location>
        <begin position="456"/>
        <end position="469"/>
    </location>
</feature>
<feature type="compositionally biased region" description="Polar residues" evidence="1">
    <location>
        <begin position="278"/>
        <end position="296"/>
    </location>
</feature>
<evidence type="ECO:0000313" key="2">
    <source>
        <dbReference type="EMBL" id="GJJ07337.1"/>
    </source>
</evidence>
<dbReference type="InterPro" id="IPR009072">
    <property type="entry name" value="Histone-fold"/>
</dbReference>
<feature type="compositionally biased region" description="Polar residues" evidence="1">
    <location>
        <begin position="854"/>
        <end position="868"/>
    </location>
</feature>
<comment type="caution">
    <text evidence="2">The sequence shown here is derived from an EMBL/GenBank/DDBJ whole genome shotgun (WGS) entry which is preliminary data.</text>
</comment>
<feature type="compositionally biased region" description="Low complexity" evidence="1">
    <location>
        <begin position="433"/>
        <end position="455"/>
    </location>
</feature>
<accession>A0AAV4ZYG9</accession>
<gene>
    <name evidence="2" type="ORF">Clacol_001538</name>
</gene>
<dbReference type="EMBL" id="BPWL01000002">
    <property type="protein sequence ID" value="GJJ07337.1"/>
    <property type="molecule type" value="Genomic_DNA"/>
</dbReference>
<dbReference type="Gene3D" id="1.10.20.10">
    <property type="entry name" value="Histone, subunit A"/>
    <property type="match status" value="1"/>
</dbReference>
<sequence>MTDIDTQFPTTHISSYSEPSATSLQQLVAPNYVSAGSADVILSEVRPTRMKSEALRSLNVLLDELLWLILGHARSFSPIRLKAGLARVLPTVLGKNALLEAEVELRAYVDRNPLGPIEPVDDSLLKKFPLQPAFELLRMKCEAYSSLGDQEENIDLENVLYSRVLRTNKDITIPRNLLTPAGLYLTAILEHICEHILSNVGRVVARDSSRTTAHSSDLYTALCEDESIYPLFKTMKVQDQIEQQSRFVRPRRSESSSHNDTGADLRITSPEPPIPSKSRPSIDSAVSNGSGSNLVNRPSMDRNRTKGFFKSPLADTKFTSDNLRRSNSLVGNKLSDASGAMEDIDESFQDFDVLMRSGNTMKVSLTPDRLKTFEVFSKEKNLRANKPGPQSQPRDTNNPSSTTTTTQSPKISVRSRNEVEAITEVPETDLGRSRSASTSGPSPSDTRPTTPRTRSYTQIQTTPVTFLSHQDNDRISTSKRPTMPTAVTTVDPTNPKRNRRPPARNRESLDLDQIMNGSDDELAVQPKKPLLTPKAAQLTSSGTRDLLEFLSEGPPEPLSSPLALSTNFSDGKNAKSGRLRNIVSRLTGNSTREEPSDSVLRHPVSSSATRPTPLNTKRSIPNVSARAALLQTSYPQDTPISPTHVRDISNSRGRGSEWDRAKEPTEVTPKKQNDFSNIKALPRHSNGEHSYPSTPRKPVPVFDLSKTAVEPPPNKPQSSIHLPPSEIVTNAETTTSLTLTDPVMFSPDESPHLPSEEDINAFRRHVARAGSADECRVLIDMLLSRYHLLPRNEEKEYIIPKVESLAINDKDVETQVVELLLGENDGFSPSYSPPQSLADIVTIDPILEERPMDSPSQIDPSGQAITVS</sequence>
<evidence type="ECO:0000256" key="1">
    <source>
        <dbReference type="SAM" id="MobiDB-lite"/>
    </source>
</evidence>
<reference evidence="2" key="1">
    <citation type="submission" date="2021-10" db="EMBL/GenBank/DDBJ databases">
        <title>De novo Genome Assembly of Clathrus columnatus (Basidiomycota, Fungi) Using Illumina and Nanopore Sequence Data.</title>
        <authorList>
            <person name="Ogiso-Tanaka E."/>
            <person name="Itagaki H."/>
            <person name="Hosoya T."/>
            <person name="Hosaka K."/>
        </authorList>
    </citation>
    <scope>NUCLEOTIDE SEQUENCE</scope>
    <source>
        <strain evidence="2">MO-923</strain>
    </source>
</reference>
<feature type="compositionally biased region" description="Low complexity" evidence="1">
    <location>
        <begin position="396"/>
        <end position="409"/>
    </location>
</feature>
<feature type="region of interest" description="Disordered" evidence="1">
    <location>
        <begin position="551"/>
        <end position="697"/>
    </location>
</feature>
<feature type="compositionally biased region" description="Low complexity" evidence="1">
    <location>
        <begin position="551"/>
        <end position="565"/>
    </location>
</feature>
<dbReference type="Proteomes" id="UP001050691">
    <property type="component" value="Unassembled WGS sequence"/>
</dbReference>
<organism evidence="2 3">
    <name type="scientific">Clathrus columnatus</name>
    <dbReference type="NCBI Taxonomy" id="1419009"/>
    <lineage>
        <taxon>Eukaryota</taxon>
        <taxon>Fungi</taxon>
        <taxon>Dikarya</taxon>
        <taxon>Basidiomycota</taxon>
        <taxon>Agaricomycotina</taxon>
        <taxon>Agaricomycetes</taxon>
        <taxon>Phallomycetidae</taxon>
        <taxon>Phallales</taxon>
        <taxon>Clathraceae</taxon>
        <taxon>Clathrus</taxon>
    </lineage>
</organism>
<dbReference type="GO" id="GO:0046982">
    <property type="term" value="F:protein heterodimerization activity"/>
    <property type="evidence" value="ECO:0007669"/>
    <property type="project" value="InterPro"/>
</dbReference>
<feature type="compositionally biased region" description="Basic and acidic residues" evidence="1">
    <location>
        <begin position="251"/>
        <end position="263"/>
    </location>
</feature>
<protein>
    <submittedName>
        <fullName evidence="2">Uncharacterized protein</fullName>
    </submittedName>
</protein>
<feature type="region of interest" description="Disordered" evidence="1">
    <location>
        <begin position="243"/>
        <end position="314"/>
    </location>
</feature>
<feature type="compositionally biased region" description="Polar residues" evidence="1">
    <location>
        <begin position="604"/>
        <end position="622"/>
    </location>
</feature>
<feature type="compositionally biased region" description="Polar residues" evidence="1">
    <location>
        <begin position="630"/>
        <end position="641"/>
    </location>
</feature>
<dbReference type="AlphaFoldDB" id="A0AAV4ZYG9"/>
<name>A0AAV4ZYG9_9AGAM</name>